<dbReference type="EMBL" id="JABAIL010000003">
    <property type="protein sequence ID" value="NLR91939.1"/>
    <property type="molecule type" value="Genomic_DNA"/>
</dbReference>
<dbReference type="Gene3D" id="1.25.40.10">
    <property type="entry name" value="Tetratricopeptide repeat domain"/>
    <property type="match status" value="1"/>
</dbReference>
<dbReference type="InterPro" id="IPR011659">
    <property type="entry name" value="WD40"/>
</dbReference>
<protein>
    <submittedName>
        <fullName evidence="7">OmpA family protein</fullName>
    </submittedName>
</protein>
<dbReference type="SUPFAM" id="SSF103088">
    <property type="entry name" value="OmpA-like"/>
    <property type="match status" value="1"/>
</dbReference>
<dbReference type="InterPro" id="IPR011990">
    <property type="entry name" value="TPR-like_helical_dom_sf"/>
</dbReference>
<organism evidence="7 8">
    <name type="scientific">Flammeovirga agarivorans</name>
    <dbReference type="NCBI Taxonomy" id="2726742"/>
    <lineage>
        <taxon>Bacteria</taxon>
        <taxon>Pseudomonadati</taxon>
        <taxon>Bacteroidota</taxon>
        <taxon>Cytophagia</taxon>
        <taxon>Cytophagales</taxon>
        <taxon>Flammeovirgaceae</taxon>
        <taxon>Flammeovirga</taxon>
    </lineage>
</organism>
<keyword evidence="2 4" id="KW-0472">Membrane</keyword>
<dbReference type="AlphaFoldDB" id="A0A7X8XW79"/>
<evidence type="ECO:0000256" key="4">
    <source>
        <dbReference type="PROSITE-ProRule" id="PRU00473"/>
    </source>
</evidence>
<feature type="domain" description="OmpA-like" evidence="6">
    <location>
        <begin position="583"/>
        <end position="704"/>
    </location>
</feature>
<comment type="caution">
    <text evidence="7">The sequence shown here is derived from an EMBL/GenBank/DDBJ whole genome shotgun (WGS) entry which is preliminary data.</text>
</comment>
<dbReference type="PROSITE" id="PS51123">
    <property type="entry name" value="OMPA_2"/>
    <property type="match status" value="1"/>
</dbReference>
<evidence type="ECO:0000313" key="8">
    <source>
        <dbReference type="Proteomes" id="UP000585050"/>
    </source>
</evidence>
<feature type="chain" id="PRO_5030542285" evidence="5">
    <location>
        <begin position="20"/>
        <end position="821"/>
    </location>
</feature>
<evidence type="ECO:0000256" key="5">
    <source>
        <dbReference type="SAM" id="SignalP"/>
    </source>
</evidence>
<evidence type="ECO:0000256" key="2">
    <source>
        <dbReference type="ARBA" id="ARBA00023136"/>
    </source>
</evidence>
<comment type="subcellular location">
    <subcellularLocation>
        <location evidence="1">Cell outer membrane</location>
    </subcellularLocation>
</comment>
<dbReference type="Gene3D" id="2.60.40.10">
    <property type="entry name" value="Immunoglobulins"/>
    <property type="match status" value="1"/>
</dbReference>
<reference evidence="7 8" key="1">
    <citation type="submission" date="2020-04" db="EMBL/GenBank/DDBJ databases">
        <title>Flammeovirga sp. SR4, a novel species isolated from seawater.</title>
        <authorList>
            <person name="Wang X."/>
        </authorList>
    </citation>
    <scope>NUCLEOTIDE SEQUENCE [LARGE SCALE GENOMIC DNA]</scope>
    <source>
        <strain evidence="7 8">SR4</strain>
    </source>
</reference>
<dbReference type="InterPro" id="IPR006664">
    <property type="entry name" value="OMP_bac"/>
</dbReference>
<keyword evidence="8" id="KW-1185">Reference proteome</keyword>
<dbReference type="PANTHER" id="PTHR30329">
    <property type="entry name" value="STATOR ELEMENT OF FLAGELLAR MOTOR COMPLEX"/>
    <property type="match status" value="1"/>
</dbReference>
<dbReference type="SUPFAM" id="SSF48452">
    <property type="entry name" value="TPR-like"/>
    <property type="match status" value="1"/>
</dbReference>
<gene>
    <name evidence="7" type="ORF">HGP29_12010</name>
</gene>
<sequence>MKKLLTVLLLMSFGHFILAQRISDVEIKNKEQRLEQDMEDLNYSRALEEYQKLFVKTESDELKKEYALKIAVCYEKVNKPLNSIEVYQKLLENDVALEGEYAESYGDALFVAGHYDEASAWYQKALDTSTDRQQVYEKIKNIEDIRNTPKNIFYDVSAVSFNSELDDFGPVPFENGFLFISNRKGATGNKKSAWDGKRYLDIFYVDSADTVSNFSKKLNTNFHEGSASITENGDMIAFTRTSRKEKDEAGVSTIQIYISEKNDKGEWDKPYSFIWNSDDYSTGHPSLTLDGSRLYFVSDKEGGIGGTDIYYSDRSGDSWSSPILLGKDVNTEMDEKFPFINKKNQLFFSSNGRGGYGGLDFFMQDMNQPTPTPHHLRYPLNSSFDDFGGGANSTGTAYISSNRITELDSSMNDNIYEVVINKFKGVVIDAFTRKPIPNVGVMINDTRITTSDSSGYFEIDKQYWTEKSQLIASLSGYTADTLSGVETAKFIDKNELCVLEIAQPYVEGYVKDTVSMKAVRARITITERHTGEKFEVYPDSTGYYRFAAKPETFYDMIAEKPKFFSRRAAVNTANNMVSERNFDVREIQGQRIRIYYDYDRAFIRDDASHALDTVVHVLSYNPTIKIELSAHTDSRGSEKYNFKLSERRAQKAYEYVVSKGISPERITYKGYGMTRPVVDCFDKECTEEEHQLNRRTEFYVTGYFDEEAYYGEDYDELEGKNQGFLMVDTDGEMMRISKRNITGSLATLEGQLSGYEVTIKDDQGKILNTKTTGSDGVFNITVEDKYKYSIEVSKDGETIKKLIVTSNNFDENNTYDVLLYL</sequence>
<dbReference type="Pfam" id="PF00691">
    <property type="entry name" value="OmpA"/>
    <property type="match status" value="1"/>
</dbReference>
<dbReference type="PRINTS" id="PR01021">
    <property type="entry name" value="OMPADOMAIN"/>
</dbReference>
<evidence type="ECO:0000256" key="3">
    <source>
        <dbReference type="ARBA" id="ARBA00023237"/>
    </source>
</evidence>
<dbReference type="PANTHER" id="PTHR30329:SF21">
    <property type="entry name" value="LIPOPROTEIN YIAD-RELATED"/>
    <property type="match status" value="1"/>
</dbReference>
<dbReference type="InterPro" id="IPR013783">
    <property type="entry name" value="Ig-like_fold"/>
</dbReference>
<dbReference type="InterPro" id="IPR050330">
    <property type="entry name" value="Bact_OuterMem_StrucFunc"/>
</dbReference>
<evidence type="ECO:0000259" key="6">
    <source>
        <dbReference type="PROSITE" id="PS51123"/>
    </source>
</evidence>
<dbReference type="InterPro" id="IPR036737">
    <property type="entry name" value="OmpA-like_sf"/>
</dbReference>
<dbReference type="InterPro" id="IPR008969">
    <property type="entry name" value="CarboxyPept-like_regulatory"/>
</dbReference>
<feature type="signal peptide" evidence="5">
    <location>
        <begin position="1"/>
        <end position="19"/>
    </location>
</feature>
<accession>A0A7X8XW79</accession>
<dbReference type="Proteomes" id="UP000585050">
    <property type="component" value="Unassembled WGS sequence"/>
</dbReference>
<keyword evidence="5" id="KW-0732">Signal</keyword>
<dbReference type="Gene3D" id="3.30.1330.60">
    <property type="entry name" value="OmpA-like domain"/>
    <property type="match status" value="1"/>
</dbReference>
<evidence type="ECO:0000313" key="7">
    <source>
        <dbReference type="EMBL" id="NLR91939.1"/>
    </source>
</evidence>
<dbReference type="SUPFAM" id="SSF49464">
    <property type="entry name" value="Carboxypeptidase regulatory domain-like"/>
    <property type="match status" value="1"/>
</dbReference>
<name>A0A7X8XW79_9BACT</name>
<dbReference type="CDD" id="cd07185">
    <property type="entry name" value="OmpA_C-like"/>
    <property type="match status" value="1"/>
</dbReference>
<dbReference type="Pfam" id="PF07676">
    <property type="entry name" value="PD40"/>
    <property type="match status" value="1"/>
</dbReference>
<dbReference type="SUPFAM" id="SSF82171">
    <property type="entry name" value="DPP6 N-terminal domain-like"/>
    <property type="match status" value="1"/>
</dbReference>
<dbReference type="RefSeq" id="WP_168882650.1">
    <property type="nucleotide sequence ID" value="NZ_JABAIL010000003.1"/>
</dbReference>
<evidence type="ECO:0000256" key="1">
    <source>
        <dbReference type="ARBA" id="ARBA00004442"/>
    </source>
</evidence>
<dbReference type="GO" id="GO:0009279">
    <property type="term" value="C:cell outer membrane"/>
    <property type="evidence" value="ECO:0007669"/>
    <property type="project" value="UniProtKB-SubCell"/>
</dbReference>
<proteinExistence type="predicted"/>
<keyword evidence="3" id="KW-0998">Cell outer membrane</keyword>
<dbReference type="Gene3D" id="2.60.40.1120">
    <property type="entry name" value="Carboxypeptidase-like, regulatory domain"/>
    <property type="match status" value="1"/>
</dbReference>
<dbReference type="InterPro" id="IPR006665">
    <property type="entry name" value="OmpA-like"/>
</dbReference>